<name>A0A917YJ97_9RHOB</name>
<sequence>MQVEFLSWHDAGWQAAARMIEHHFARVHGAAIKLPRLRLAVARSSQGEILGAAGTRDHTQGFFSQTYLDRPLADEITDRAGWPVRDADLIEVVSMACPAPMATLPLIEAITAQGRIEGRSWGLFTATGPLMRLLRRTGVPLMPLVQARPDRVADASVWGRYYDSEPWVCALHDASQGLHFMPRGEIQHGARVA</sequence>
<dbReference type="EMBL" id="BMLP01000001">
    <property type="protein sequence ID" value="GGO26906.1"/>
    <property type="molecule type" value="Genomic_DNA"/>
</dbReference>
<gene>
    <name evidence="1" type="ORF">GCM10010991_08070</name>
</gene>
<dbReference type="Pfam" id="PF12261">
    <property type="entry name" value="T_hemolysin"/>
    <property type="match status" value="1"/>
</dbReference>
<proteinExistence type="predicted"/>
<evidence type="ECO:0000313" key="2">
    <source>
        <dbReference type="Proteomes" id="UP000598196"/>
    </source>
</evidence>
<evidence type="ECO:0008006" key="3">
    <source>
        <dbReference type="Google" id="ProtNLM"/>
    </source>
</evidence>
<evidence type="ECO:0000313" key="1">
    <source>
        <dbReference type="EMBL" id="GGO26906.1"/>
    </source>
</evidence>
<protein>
    <recommendedName>
        <fullName evidence="3">Thermostable hemolysin</fullName>
    </recommendedName>
</protein>
<comment type="caution">
    <text evidence="1">The sequence shown here is derived from an EMBL/GenBank/DDBJ whole genome shotgun (WGS) entry which is preliminary data.</text>
</comment>
<dbReference type="Proteomes" id="UP000598196">
    <property type="component" value="Unassembled WGS sequence"/>
</dbReference>
<dbReference type="InterPro" id="IPR022050">
    <property type="entry name" value="T_hemolysin"/>
</dbReference>
<dbReference type="RefSeq" id="WP_158635534.1">
    <property type="nucleotide sequence ID" value="NZ_BMLP01000001.1"/>
</dbReference>
<dbReference type="OrthoDB" id="7432757at2"/>
<reference evidence="1 2" key="1">
    <citation type="journal article" date="2014" name="Int. J. Syst. Evol. Microbiol.">
        <title>Complete genome sequence of Corynebacterium casei LMG S-19264T (=DSM 44701T), isolated from a smear-ripened cheese.</title>
        <authorList>
            <consortium name="US DOE Joint Genome Institute (JGI-PGF)"/>
            <person name="Walter F."/>
            <person name="Albersmeier A."/>
            <person name="Kalinowski J."/>
            <person name="Ruckert C."/>
        </authorList>
    </citation>
    <scope>NUCLEOTIDE SEQUENCE [LARGE SCALE GENOMIC DNA]</scope>
    <source>
        <strain evidence="1 2">CGMCC 1.7029</strain>
    </source>
</reference>
<dbReference type="AlphaFoldDB" id="A0A917YJ97"/>
<accession>A0A917YJ97</accession>
<organism evidence="1 2">
    <name type="scientific">Gemmobacter aquaticus</name>
    <dbReference type="NCBI Taxonomy" id="490185"/>
    <lineage>
        <taxon>Bacteria</taxon>
        <taxon>Pseudomonadati</taxon>
        <taxon>Pseudomonadota</taxon>
        <taxon>Alphaproteobacteria</taxon>
        <taxon>Rhodobacterales</taxon>
        <taxon>Paracoccaceae</taxon>
        <taxon>Gemmobacter</taxon>
    </lineage>
</organism>
<keyword evidence="2" id="KW-1185">Reference proteome</keyword>